<dbReference type="PRINTS" id="PR00412">
    <property type="entry name" value="EPOXHYDRLASE"/>
</dbReference>
<dbReference type="Gene3D" id="3.40.50.1820">
    <property type="entry name" value="alpha/beta hydrolase"/>
    <property type="match status" value="1"/>
</dbReference>
<dbReference type="InterPro" id="IPR000073">
    <property type="entry name" value="AB_hydrolase_1"/>
</dbReference>
<keyword evidence="2" id="KW-1185">Reference proteome</keyword>
<proteinExistence type="predicted"/>
<dbReference type="PANTHER" id="PTHR43798:SF33">
    <property type="entry name" value="HYDROLASE, PUTATIVE (AFU_ORTHOLOGUE AFUA_2G14860)-RELATED"/>
    <property type="match status" value="1"/>
</dbReference>
<dbReference type="RefSeq" id="XP_002738321.1">
    <property type="nucleotide sequence ID" value="XM_002738275.2"/>
</dbReference>
<evidence type="ECO:0000259" key="1">
    <source>
        <dbReference type="Pfam" id="PF00561"/>
    </source>
</evidence>
<dbReference type="PANTHER" id="PTHR43798">
    <property type="entry name" value="MONOACYLGLYCEROL LIPASE"/>
    <property type="match status" value="1"/>
</dbReference>
<gene>
    <name evidence="3" type="primary">LOC100376787</name>
</gene>
<dbReference type="InterPro" id="IPR050266">
    <property type="entry name" value="AB_hydrolase_sf"/>
</dbReference>
<dbReference type="GeneID" id="100376787"/>
<evidence type="ECO:0000313" key="3">
    <source>
        <dbReference type="RefSeq" id="XP_002738321.1"/>
    </source>
</evidence>
<dbReference type="NCBIfam" id="NF002938">
    <property type="entry name" value="PRK03592.1"/>
    <property type="match status" value="1"/>
</dbReference>
<dbReference type="InterPro" id="IPR000639">
    <property type="entry name" value="Epox_hydrolase-like"/>
</dbReference>
<reference evidence="3" key="1">
    <citation type="submission" date="2025-08" db="UniProtKB">
        <authorList>
            <consortium name="RefSeq"/>
        </authorList>
    </citation>
    <scope>IDENTIFICATION</scope>
    <source>
        <tissue evidence="3">Testes</tissue>
    </source>
</reference>
<evidence type="ECO:0000313" key="2">
    <source>
        <dbReference type="Proteomes" id="UP000694865"/>
    </source>
</evidence>
<dbReference type="Proteomes" id="UP000694865">
    <property type="component" value="Unplaced"/>
</dbReference>
<accession>A0ABM0GVM9</accession>
<protein>
    <submittedName>
        <fullName evidence="3">Renilla-luciferin 2-monooxygenase-like</fullName>
    </submittedName>
</protein>
<feature type="domain" description="AB hydrolase-1" evidence="1">
    <location>
        <begin position="78"/>
        <end position="325"/>
    </location>
</feature>
<sequence length="342" mass="39198">MASIAFRIMHRVTVLASHFPRPQVNSAKYVSPAMYTVSSRSTSSAAWDDWVSKCRQVQVLDSKMSYYDSSAHNGFKTNTVLFLHGNPTSSFLWRNIIPHVQKKAWCLAPDLIGMGNSAKLPNHDYSYKNQYRYLKAWIEAMNLPEKLVIVCHDWGSGLGLHWCNEHRSRVKAIVHMESLVSVAEWKGFPEIARSYFQAMRSDAGEDMILKKNLFIERLLPSSIIRTLSEDEMNAYRMPYVEEGESRRPTLTWPREIPVREDGPQDVIDITDAYVKYLSDSKDIPKLYINGDPGFFSDAIRHVTKNWPNHRQVTVKGLHFLQEDSPNEIGKAIADFLDNTLSN</sequence>
<dbReference type="InterPro" id="IPR029058">
    <property type="entry name" value="AB_hydrolase_fold"/>
</dbReference>
<dbReference type="SUPFAM" id="SSF53474">
    <property type="entry name" value="alpha/beta-Hydrolases"/>
    <property type="match status" value="1"/>
</dbReference>
<organism evidence="2 3">
    <name type="scientific">Saccoglossus kowalevskii</name>
    <name type="common">Acorn worm</name>
    <dbReference type="NCBI Taxonomy" id="10224"/>
    <lineage>
        <taxon>Eukaryota</taxon>
        <taxon>Metazoa</taxon>
        <taxon>Hemichordata</taxon>
        <taxon>Enteropneusta</taxon>
        <taxon>Harrimaniidae</taxon>
        <taxon>Saccoglossus</taxon>
    </lineage>
</organism>
<name>A0ABM0GVM9_SACKO</name>
<dbReference type="Pfam" id="PF00561">
    <property type="entry name" value="Abhydrolase_1"/>
    <property type="match status" value="1"/>
</dbReference>